<dbReference type="Proteomes" id="UP000053699">
    <property type="component" value="Unassembled WGS sequence"/>
</dbReference>
<evidence type="ECO:0000259" key="2">
    <source>
        <dbReference type="Pfam" id="PF18879"/>
    </source>
</evidence>
<accession>A0A0F4ERZ9</accession>
<keyword evidence="4" id="KW-1185">Reference proteome</keyword>
<feature type="domain" description="ESX-1 secretion-associated protein EspA/EspE-like" evidence="2">
    <location>
        <begin position="21"/>
        <end position="103"/>
    </location>
</feature>
<dbReference type="OrthoDB" id="4719109at2"/>
<evidence type="ECO:0000256" key="1">
    <source>
        <dbReference type="SAM" id="MobiDB-lite"/>
    </source>
</evidence>
<evidence type="ECO:0000313" key="3">
    <source>
        <dbReference type="EMBL" id="KJX75731.1"/>
    </source>
</evidence>
<dbReference type="InterPro" id="IPR043796">
    <property type="entry name" value="ESX-1_EspA/EspE-like"/>
</dbReference>
<dbReference type="RefSeq" id="WP_045842452.1">
    <property type="nucleotide sequence ID" value="NZ_CP083405.1"/>
</dbReference>
<comment type="caution">
    <text evidence="3">The sequence shown here is derived from an EMBL/GenBank/DDBJ whole genome shotgun (WGS) entry which is preliminary data.</text>
</comment>
<name>A0A0F4ERZ9_9MYCO</name>
<reference evidence="3 4" key="1">
    <citation type="journal article" date="2015" name="Proc. Natl. Acad. Sci. U.S.A.">
        <title>Insight into the evolution and origin of leprosy bacilli from the genome sequence of Mycobacterium lepromatosis.</title>
        <authorList>
            <person name="Singh P."/>
            <person name="Benjak A."/>
            <person name="Schuenemann V.J."/>
            <person name="Herbig A."/>
            <person name="Avanzi C."/>
            <person name="Busso P."/>
            <person name="Nieselt K."/>
            <person name="Krause J."/>
            <person name="Vera-Cabrera L."/>
            <person name="Cole S.T."/>
        </authorList>
    </citation>
    <scope>NUCLEOTIDE SEQUENCE [LARGE SCALE GENOMIC DNA]</scope>
    <source>
        <strain evidence="3 4">Mx1-22A</strain>
    </source>
</reference>
<feature type="compositionally biased region" description="Gly residues" evidence="1">
    <location>
        <begin position="331"/>
        <end position="341"/>
    </location>
</feature>
<protein>
    <submittedName>
        <fullName evidence="3">ESX-1 secretion-associated protein EspA</fullName>
    </submittedName>
</protein>
<dbReference type="STRING" id="480418.GCA_000975265_04086"/>
<dbReference type="EMBL" id="JRPY01000019">
    <property type="protein sequence ID" value="KJX75731.1"/>
    <property type="molecule type" value="Genomic_DNA"/>
</dbReference>
<organism evidence="3 4">
    <name type="scientific">Mycobacterium lepromatosis</name>
    <dbReference type="NCBI Taxonomy" id="480418"/>
    <lineage>
        <taxon>Bacteria</taxon>
        <taxon>Bacillati</taxon>
        <taxon>Actinomycetota</taxon>
        <taxon>Actinomycetes</taxon>
        <taxon>Mycobacteriales</taxon>
        <taxon>Mycobacteriaceae</taxon>
        <taxon>Mycobacterium</taxon>
    </lineage>
</organism>
<dbReference type="PATRIC" id="fig|480418.6.peg.891"/>
<feature type="region of interest" description="Disordered" evidence="1">
    <location>
        <begin position="319"/>
        <end position="373"/>
    </location>
</feature>
<dbReference type="AlphaFoldDB" id="A0A0F4ERZ9"/>
<sequence>MSGAFIIDPTVQAIEGWYALLGIGVPNEGGVLYSSLSFFEKALEHLAAAFPGEDWLGAAADKYTGQNRKRVELFKELAELDRELIELIRNQASSVQTTRNILEGAKKTLLFVRPVAVDLNYIPIVGSVMSASFQAQACAAAMAAVGGGLAYLLVQTALHTAKFVSLLARLAHLLASAVADLVSDGVAVIKGIVEHLWNFIHGALAGLKDLVDKIIGWFSGLFLRWWSKLHSLFGGIPGLSGATSGLSHVAGLFSVPGLAGSSGLVSGESLVSPASLPSLAGFGVGFSAGSLAQLHAASTRQGRHSQDDDSAEAFAEQFDGPQEPVPVQGSQGMGGPQGMGGLQPASTKSKGERKKKKKYLEGAAAGSDDAERAPIEAQSLIEARARHVKQAVAQHVV</sequence>
<evidence type="ECO:0000313" key="4">
    <source>
        <dbReference type="Proteomes" id="UP000053699"/>
    </source>
</evidence>
<proteinExistence type="predicted"/>
<gene>
    <name evidence="3" type="primary">espA</name>
    <name evidence="3" type="ORF">MLPM_0405</name>
</gene>
<dbReference type="Pfam" id="PF18879">
    <property type="entry name" value="EspA_EspE"/>
    <property type="match status" value="1"/>
</dbReference>